<dbReference type="AlphaFoldDB" id="G8LY50"/>
<dbReference type="SUPFAM" id="SSF48452">
    <property type="entry name" value="TPR-like"/>
    <property type="match status" value="1"/>
</dbReference>
<feature type="transmembrane region" description="Helical" evidence="1">
    <location>
        <begin position="6"/>
        <end position="23"/>
    </location>
</feature>
<accession>G8LY50</accession>
<dbReference type="KEGG" id="ccl:Clocl_1106"/>
<feature type="transmembrane region" description="Helical" evidence="1">
    <location>
        <begin position="35"/>
        <end position="58"/>
    </location>
</feature>
<feature type="transmembrane region" description="Helical" evidence="1">
    <location>
        <begin position="64"/>
        <end position="89"/>
    </location>
</feature>
<reference evidence="3" key="1">
    <citation type="submission" date="2011-12" db="EMBL/GenBank/DDBJ databases">
        <title>Complete sequence of Clostridium clariflavum DSM 19732.</title>
        <authorList>
            <consortium name="US DOE Joint Genome Institute"/>
            <person name="Lucas S."/>
            <person name="Han J."/>
            <person name="Lapidus A."/>
            <person name="Cheng J.-F."/>
            <person name="Goodwin L."/>
            <person name="Pitluck S."/>
            <person name="Peters L."/>
            <person name="Teshima H."/>
            <person name="Detter J.C."/>
            <person name="Han C."/>
            <person name="Tapia R."/>
            <person name="Land M."/>
            <person name="Hauser L."/>
            <person name="Kyrpides N."/>
            <person name="Ivanova N."/>
            <person name="Pagani I."/>
            <person name="Kitzmiller T."/>
            <person name="Lynd L."/>
            <person name="Izquierdo J."/>
            <person name="Woyke T."/>
        </authorList>
    </citation>
    <scope>NUCLEOTIDE SEQUENCE [LARGE SCALE GENOMIC DNA]</scope>
    <source>
        <strain evidence="3">DSM 19732 / NBRC 101661 / EBR45</strain>
    </source>
</reference>
<evidence type="ECO:0008006" key="4">
    <source>
        <dbReference type="Google" id="ProtNLM"/>
    </source>
</evidence>
<dbReference type="HOGENOM" id="CLU_655073_0_0_9"/>
<dbReference type="Proteomes" id="UP000005435">
    <property type="component" value="Chromosome"/>
</dbReference>
<keyword evidence="1" id="KW-0472">Membrane</keyword>
<dbReference type="EMBL" id="CP003065">
    <property type="protein sequence ID" value="AEV67781.1"/>
    <property type="molecule type" value="Genomic_DNA"/>
</dbReference>
<keyword evidence="3" id="KW-1185">Reference proteome</keyword>
<dbReference type="RefSeq" id="WP_014254399.1">
    <property type="nucleotide sequence ID" value="NC_016627.1"/>
</dbReference>
<name>G8LY50_ACECE</name>
<proteinExistence type="predicted"/>
<reference evidence="2 3" key="2">
    <citation type="journal article" date="2012" name="Stand. Genomic Sci.">
        <title>Complete Genome Sequence of Clostridium clariflavum DSM 19732.</title>
        <authorList>
            <person name="Izquierdo J.A."/>
            <person name="Goodwin L."/>
            <person name="Davenport K.W."/>
            <person name="Teshima H."/>
            <person name="Bruce D."/>
            <person name="Detter C."/>
            <person name="Tapia R."/>
            <person name="Han S."/>
            <person name="Land M."/>
            <person name="Hauser L."/>
            <person name="Jeffries C.D."/>
            <person name="Han J."/>
            <person name="Pitluck S."/>
            <person name="Nolan M."/>
            <person name="Chen A."/>
            <person name="Huntemann M."/>
            <person name="Mavromatis K."/>
            <person name="Mikhailova N."/>
            <person name="Liolios K."/>
            <person name="Woyke T."/>
            <person name="Lynd L.R."/>
        </authorList>
    </citation>
    <scope>NUCLEOTIDE SEQUENCE [LARGE SCALE GENOMIC DNA]</scope>
    <source>
        <strain evidence="3">DSM 19732 / NBRC 101661 / EBR45</strain>
    </source>
</reference>
<dbReference type="OrthoDB" id="1739445at2"/>
<evidence type="ECO:0000313" key="3">
    <source>
        <dbReference type="Proteomes" id="UP000005435"/>
    </source>
</evidence>
<dbReference type="STRING" id="720554.Clocl_1106"/>
<keyword evidence="1" id="KW-0812">Transmembrane</keyword>
<gene>
    <name evidence="2" type="ordered locus">Clocl_1106</name>
</gene>
<dbReference type="eggNOG" id="ENOG50338VT">
    <property type="taxonomic scope" value="Bacteria"/>
</dbReference>
<evidence type="ECO:0000256" key="1">
    <source>
        <dbReference type="SAM" id="Phobius"/>
    </source>
</evidence>
<dbReference type="InterPro" id="IPR011990">
    <property type="entry name" value="TPR-like_helical_dom_sf"/>
</dbReference>
<protein>
    <recommendedName>
        <fullName evidence="4">Tetratricopeptide repeat protein</fullName>
    </recommendedName>
</protein>
<dbReference type="Gene3D" id="1.25.40.10">
    <property type="entry name" value="Tetratricopeptide repeat domain"/>
    <property type="match status" value="1"/>
</dbReference>
<sequence length="419" mass="47260" precursor="true">MALYLIISLSIAVVMFCINVAIFSKYKILRKDSIFIISLASIAISVLFPMILNGFAAAATSAGFHLALVTSVITSIALIVVFSGIIAYWEYIKEKGNKLLGFNIDIFTKWLRKSVLINKVKNSKYYKLVFSKKNVFSKENRHETGKNVDTGKNIDTIGVESFDDVLISDSDISIQKSKKASENFLWNTDNPIADGCINEDDTIKELDSFVCNEDCLDDENLMEFLRFENEYGNVNIDEKSTESYLDSDCQNDSIILELEELINQSDFGSIEDSISSEINEIVASIRDEICINSDSGGNDISNNWDELILGQREEDFEGDQRMIGKKGGNELKKSLAEIIDEGFKLKEQGDYEGAIINFLYALDSHPPDDVAHWILLDICVMYKQLGQVELAKEVLDNYVKEYGIIMDEGLKYEIELNLR</sequence>
<organism evidence="2 3">
    <name type="scientific">Acetivibrio clariflavus (strain DSM 19732 / NBRC 101661 / EBR45)</name>
    <name type="common">Clostridium clariflavum</name>
    <dbReference type="NCBI Taxonomy" id="720554"/>
    <lineage>
        <taxon>Bacteria</taxon>
        <taxon>Bacillati</taxon>
        <taxon>Bacillota</taxon>
        <taxon>Clostridia</taxon>
        <taxon>Eubacteriales</taxon>
        <taxon>Oscillospiraceae</taxon>
        <taxon>Acetivibrio</taxon>
    </lineage>
</organism>
<evidence type="ECO:0000313" key="2">
    <source>
        <dbReference type="EMBL" id="AEV67781.1"/>
    </source>
</evidence>
<keyword evidence="1" id="KW-1133">Transmembrane helix</keyword>